<accession>A0A919VQU6</accession>
<sequence length="79" mass="8271">MFATIKSLIPEPRQADQPRHYVGRHRQPETVSARAVVPAPAAPSSHESIPATAPDSPVSLASVGTDSHDPGEPVEEPAA</sequence>
<reference evidence="2" key="1">
    <citation type="submission" date="2021-03" db="EMBL/GenBank/DDBJ databases">
        <title>Whole genome shotgun sequence of Actinoplanes consettensis NBRC 14913.</title>
        <authorList>
            <person name="Komaki H."/>
            <person name="Tamura T."/>
        </authorList>
    </citation>
    <scope>NUCLEOTIDE SEQUENCE</scope>
    <source>
        <strain evidence="2">NBRC 14913</strain>
    </source>
</reference>
<feature type="compositionally biased region" description="Low complexity" evidence="1">
    <location>
        <begin position="31"/>
        <end position="45"/>
    </location>
</feature>
<evidence type="ECO:0000313" key="3">
    <source>
        <dbReference type="Proteomes" id="UP000680865"/>
    </source>
</evidence>
<gene>
    <name evidence="2" type="ORF">Aco04nite_29020</name>
</gene>
<evidence type="ECO:0000256" key="1">
    <source>
        <dbReference type="SAM" id="MobiDB-lite"/>
    </source>
</evidence>
<keyword evidence="3" id="KW-1185">Reference proteome</keyword>
<evidence type="ECO:0000313" key="2">
    <source>
        <dbReference type="EMBL" id="GIM72190.1"/>
    </source>
</evidence>
<comment type="caution">
    <text evidence="2">The sequence shown here is derived from an EMBL/GenBank/DDBJ whole genome shotgun (WGS) entry which is preliminary data.</text>
</comment>
<protein>
    <submittedName>
        <fullName evidence="2">Uncharacterized protein</fullName>
    </submittedName>
</protein>
<organism evidence="2 3">
    <name type="scientific">Winogradskya consettensis</name>
    <dbReference type="NCBI Taxonomy" id="113560"/>
    <lineage>
        <taxon>Bacteria</taxon>
        <taxon>Bacillati</taxon>
        <taxon>Actinomycetota</taxon>
        <taxon>Actinomycetes</taxon>
        <taxon>Micromonosporales</taxon>
        <taxon>Micromonosporaceae</taxon>
        <taxon>Winogradskya</taxon>
    </lineage>
</organism>
<dbReference type="Proteomes" id="UP000680865">
    <property type="component" value="Unassembled WGS sequence"/>
</dbReference>
<dbReference type="AlphaFoldDB" id="A0A919VQU6"/>
<proteinExistence type="predicted"/>
<feature type="region of interest" description="Disordered" evidence="1">
    <location>
        <begin position="1"/>
        <end position="79"/>
    </location>
</feature>
<name>A0A919VQU6_9ACTN</name>
<dbReference type="EMBL" id="BOQP01000012">
    <property type="protein sequence ID" value="GIM72190.1"/>
    <property type="molecule type" value="Genomic_DNA"/>
</dbReference>